<dbReference type="SUPFAM" id="SSF48464">
    <property type="entry name" value="ENTH/VHS domain"/>
    <property type="match status" value="1"/>
</dbReference>
<dbReference type="Pfam" id="PF03399">
    <property type="entry name" value="SAC3_GANP"/>
    <property type="match status" value="1"/>
</dbReference>
<dbReference type="GO" id="GO:0006406">
    <property type="term" value="P:mRNA export from nucleus"/>
    <property type="evidence" value="ECO:0007669"/>
    <property type="project" value="TreeGrafter"/>
</dbReference>
<dbReference type="EMBL" id="PKFO01000002">
    <property type="protein sequence ID" value="PVH19823.1"/>
    <property type="molecule type" value="Genomic_DNA"/>
</dbReference>
<feature type="region of interest" description="Disordered" evidence="2">
    <location>
        <begin position="1681"/>
        <end position="1792"/>
    </location>
</feature>
<dbReference type="GeneID" id="37009011"/>
<feature type="compositionally biased region" description="Low complexity" evidence="2">
    <location>
        <begin position="1595"/>
        <end position="1614"/>
    </location>
</feature>
<feature type="compositionally biased region" description="Low complexity" evidence="2">
    <location>
        <begin position="79"/>
        <end position="105"/>
    </location>
</feature>
<evidence type="ECO:0000259" key="3">
    <source>
        <dbReference type="PROSITE" id="PS50942"/>
    </source>
</evidence>
<dbReference type="OrthoDB" id="264795at2759"/>
<dbReference type="InterPro" id="IPR024293">
    <property type="entry name" value="SAC3_helical"/>
</dbReference>
<sequence>MSAPQGGIQTARAPGAQNQAGHDPKRGRKKPPSNGQQPRRTGKPPSSNPNVYTRAKGTNPRSDTNRTTYRRPRDGQKPQSSQSNQRNVSNQSNQSSQSGQSNQYQYHNPNSNQLSRRQRPNQKFNSDMYSNGTAPGVSTENSGLLGSLFDDPASYGFSMQPRSQPKRPTPRFMLSQPRMLVTPEFNPNEWDRQNQEKMLQMEQANGGRDYQGIYEDFQKMRDVERKKMEELGLVDAENTTKDLNEAIAFQGTCLDMCPTFERVRRALENNVKNLEKDPSTNKISRERAIKAFSRPAAGQPPSMPSDVRPPHVLQQTLDYIVDNIIEQLPEAHSFIWDRTRSIRQDFIYQNFYGPQAIDCNERIVRIHLLSLHIMAGSDVEYSQQQELEQLNKALQTLTEIYQDVRNHGGSCPNEAEFRAYNLISHFRDPELEREIQTLPDEILQSKQVQLALRFRALMSQNNVIERGYTNAVGALNFFVEFFRLVYSPETPFLLACLLETHFNEYRFYALKSMTRAYHTKGRAFLATSLQDMLGFDSIDKLVAFVQYYEVDTLHEDGVLLIDLFNKEKLETKYKLNCYTDKPKLSQAFSIQLDQKSKGLRLRSYVNSGLSNADLHLQRQSQPIITSVTKKPIKASQASHAADSMASNFGTFGSDTSKATTSQTATGFGQNTVAPPSSGFGSTPSSTFQFGQPPVQPSAGFGGFGSSATGNQNVGSLNLEDFLKSQNGTAKQPQQTEAKPAFSFGQPAEKAVTPVEAPKPAAEPKFNFTKPEPSTVAEKPKVSFGAAVSIPFDSTAQPNKDTGLQPKVIDLKDEKPPLFSSKPAAPTLPKPPTPAVSEIPKFEPKPVSQPLAPPVPTAPSKLVDAAKFPAALKSAFNDILGRAIDEELYKMLPRIIKYENRATERQKLIDGLAGELFRAFVDEVTYESSLRAIADQYEKKIAVRRTLQALRNSYEKKRAKNDQRKQKLEELQSISFKKPTLKRVASASSSVDGSFRKRANYSPRNESFSRMSEKQSAIEDLWKPLDLVHFVDNCTSKVKVSSNKIDLKCLIVVEDWGLAYSKWLNTKFKLQVAEDGQYYKNTISNQSLKVDFESLPSGNALKESSFQQKSFGSLRAKLERDGSILHKIFQICSRYCLYKVQILLVLWDVQNVGLSPMEVKQIMRLSEFPKDIVQDVILCDMSSGEDSVAETLNKGMERMSGRFKGKLTAPEIERRRRLQEEEAKKSRTTEEAELTLRQKEADALKRAEQSRQVGYLNKHINNSYDMSNASFRTAANTTRGLNNTTFGNGNQTMLNLNNSFLNHDTSQGARDLSVLGSFGNNVSVLEESTPFGSPRPSISSRGALPKKVNDLNCLRKMDYFKDAAKNFSLYDAKHYVRKAQNVAMNLSEMEAKVREATNNEPWGASTTLMAQIAAGTYNYREREEILSFVFRRFTEKAANEWRQIYKSLQLLDYLIKNGSERIVDDVRANLSLIQMLKSFHYIDSKGRDQGINVRNRSKNLVSFLNDDALIRSERKKARANQKKFGGVSSAAFGGASSITTGYGQDDDDFTNRVYGDGGVYGARYDDPADEYRNGSSGNDNYEEYDVDATASNPGRSKSTTSSSKVNASSSKKAAAPEPDLLGDLMNFDDAAASSSAPAPAEAAADDDDDDFDDFQAAPSSNNTGTGSLSSNLANLYVSQPVAASRQPSQTYGQTPAFQQPTYTPASSSSFGGAVSTGPAKPSASNDAFSSLFSSAKTKSTHKPASSVSTPAKDSQPTDDFFGSSSQPASNGGNKPSNTNNNNNNSGEVDLLSF</sequence>
<dbReference type="Pfam" id="PF01417">
    <property type="entry name" value="ENTH"/>
    <property type="match status" value="1"/>
</dbReference>
<evidence type="ECO:0000256" key="1">
    <source>
        <dbReference type="SAM" id="Coils"/>
    </source>
</evidence>
<dbReference type="GO" id="GO:0070390">
    <property type="term" value="C:transcription export complex 2"/>
    <property type="evidence" value="ECO:0007669"/>
    <property type="project" value="TreeGrafter"/>
</dbReference>
<feature type="compositionally biased region" description="Polar residues" evidence="2">
    <location>
        <begin position="1684"/>
        <end position="1709"/>
    </location>
</feature>
<dbReference type="SMART" id="SM00273">
    <property type="entry name" value="ENTH"/>
    <property type="match status" value="1"/>
</dbReference>
<dbReference type="GO" id="GO:0005737">
    <property type="term" value="C:cytoplasm"/>
    <property type="evidence" value="ECO:0007669"/>
    <property type="project" value="TreeGrafter"/>
</dbReference>
<name>A0A2V1ARE1_9ASCO</name>
<gene>
    <name evidence="4" type="ORF">CXQ85_003681</name>
</gene>
<reference evidence="4 5" key="1">
    <citation type="submission" date="2017-12" db="EMBL/GenBank/DDBJ databases">
        <title>Genome Sequence of a Multidrug-Resistant Candida haemulonii Isolate from a Patient with Chronic Leg Ulcers in Israel.</title>
        <authorList>
            <person name="Chow N.A."/>
            <person name="Gade L."/>
            <person name="Batra D."/>
            <person name="Rowe L.A."/>
            <person name="Ben-Ami R."/>
            <person name="Loparev V.N."/>
            <person name="Litvintseva A.P."/>
        </authorList>
    </citation>
    <scope>NUCLEOTIDE SEQUENCE [LARGE SCALE GENOMIC DNA]</scope>
    <source>
        <strain evidence="4 5">B11899</strain>
    </source>
</reference>
<dbReference type="Pfam" id="PF12209">
    <property type="entry name" value="SAC3"/>
    <property type="match status" value="1"/>
</dbReference>
<dbReference type="PROSITE" id="PS50942">
    <property type="entry name" value="ENTH"/>
    <property type="match status" value="1"/>
</dbReference>
<feature type="compositionally biased region" description="Low complexity" evidence="2">
    <location>
        <begin position="1653"/>
        <end position="1669"/>
    </location>
</feature>
<protein>
    <recommendedName>
        <fullName evidence="3">ENTH domain-containing protein</fullName>
    </recommendedName>
</protein>
<dbReference type="InterPro" id="IPR013809">
    <property type="entry name" value="ENTH"/>
</dbReference>
<keyword evidence="1" id="KW-0175">Coiled coil</keyword>
<dbReference type="InterPro" id="IPR045107">
    <property type="entry name" value="SAC3/GANP/THP3"/>
</dbReference>
<dbReference type="InterPro" id="IPR008942">
    <property type="entry name" value="ENTH_VHS"/>
</dbReference>
<feature type="region of interest" description="Disordered" evidence="2">
    <location>
        <begin position="814"/>
        <end position="834"/>
    </location>
</feature>
<feature type="compositionally biased region" description="Acidic residues" evidence="2">
    <location>
        <begin position="1642"/>
        <end position="1652"/>
    </location>
</feature>
<dbReference type="FunFam" id="1.25.40.90:FF:000006">
    <property type="entry name" value="Clathrin interactor 1"/>
    <property type="match status" value="1"/>
</dbReference>
<feature type="compositionally biased region" description="Basic and acidic residues" evidence="2">
    <location>
        <begin position="1562"/>
        <end position="1571"/>
    </location>
</feature>
<dbReference type="Gene3D" id="1.25.40.990">
    <property type="match status" value="1"/>
</dbReference>
<feature type="region of interest" description="Disordered" evidence="2">
    <location>
        <begin position="1"/>
        <end position="145"/>
    </location>
</feature>
<dbReference type="CDD" id="cd16992">
    <property type="entry name" value="ENTH_Ent3"/>
    <property type="match status" value="1"/>
</dbReference>
<feature type="compositionally biased region" description="Low complexity" evidence="2">
    <location>
        <begin position="674"/>
        <end position="690"/>
    </location>
</feature>
<dbReference type="RefSeq" id="XP_025340763.1">
    <property type="nucleotide sequence ID" value="XM_025487315.1"/>
</dbReference>
<keyword evidence="5" id="KW-1185">Reference proteome</keyword>
<feature type="region of interest" description="Disordered" evidence="2">
    <location>
        <begin position="655"/>
        <end position="706"/>
    </location>
</feature>
<feature type="coiled-coil region" evidence="1">
    <location>
        <begin position="946"/>
        <end position="973"/>
    </location>
</feature>
<feature type="compositionally biased region" description="Polar residues" evidence="2">
    <location>
        <begin position="655"/>
        <end position="673"/>
    </location>
</feature>
<feature type="compositionally biased region" description="Low complexity" evidence="2">
    <location>
        <begin position="1768"/>
        <end position="1785"/>
    </location>
</feature>
<organism evidence="4 5">
    <name type="scientific">Candidozyma haemuli</name>
    <dbReference type="NCBI Taxonomy" id="45357"/>
    <lineage>
        <taxon>Eukaryota</taxon>
        <taxon>Fungi</taxon>
        <taxon>Dikarya</taxon>
        <taxon>Ascomycota</taxon>
        <taxon>Saccharomycotina</taxon>
        <taxon>Pichiomycetes</taxon>
        <taxon>Metschnikowiaceae</taxon>
        <taxon>Candidozyma</taxon>
    </lineage>
</organism>
<comment type="caution">
    <text evidence="4">The sequence shown here is derived from an EMBL/GenBank/DDBJ whole genome shotgun (WGS) entry which is preliminary data.</text>
</comment>
<evidence type="ECO:0000256" key="2">
    <source>
        <dbReference type="SAM" id="MobiDB-lite"/>
    </source>
</evidence>
<feature type="domain" description="ENTH" evidence="3">
    <location>
        <begin position="1380"/>
        <end position="1513"/>
    </location>
</feature>
<accession>A0A2V1ARE1</accession>
<feature type="compositionally biased region" description="Polar residues" evidence="2">
    <location>
        <begin position="1721"/>
        <end position="1753"/>
    </location>
</feature>
<dbReference type="VEuPathDB" id="FungiDB:CXQ85_003681"/>
<feature type="compositionally biased region" description="Polar residues" evidence="2">
    <location>
        <begin position="33"/>
        <end position="51"/>
    </location>
</feature>
<evidence type="ECO:0000313" key="4">
    <source>
        <dbReference type="EMBL" id="PVH19823.1"/>
    </source>
</evidence>
<dbReference type="STRING" id="45357.A0A2V1ARE1"/>
<feature type="region of interest" description="Disordered" evidence="2">
    <location>
        <begin position="1559"/>
        <end position="1669"/>
    </location>
</feature>
<dbReference type="Gene3D" id="1.25.40.90">
    <property type="match status" value="1"/>
</dbReference>
<dbReference type="PANTHER" id="PTHR12436">
    <property type="entry name" value="80 KDA MCM3-ASSOCIATED PROTEIN"/>
    <property type="match status" value="1"/>
</dbReference>
<feature type="compositionally biased region" description="Polar residues" evidence="2">
    <location>
        <begin position="106"/>
        <end position="144"/>
    </location>
</feature>
<feature type="compositionally biased region" description="Basic and acidic residues" evidence="2">
    <location>
        <begin position="1210"/>
        <end position="1233"/>
    </location>
</feature>
<feature type="region of interest" description="Disordered" evidence="2">
    <location>
        <begin position="1208"/>
        <end position="1233"/>
    </location>
</feature>
<evidence type="ECO:0000313" key="5">
    <source>
        <dbReference type="Proteomes" id="UP000244309"/>
    </source>
</evidence>
<dbReference type="Proteomes" id="UP000244309">
    <property type="component" value="Unassembled WGS sequence"/>
</dbReference>
<proteinExistence type="predicted"/>
<dbReference type="PANTHER" id="PTHR12436:SF3">
    <property type="entry name" value="GERMINAL-CENTER ASSOCIATED NUCLEAR PROTEIN"/>
    <property type="match status" value="1"/>
</dbReference>
<dbReference type="InterPro" id="IPR005062">
    <property type="entry name" value="SAC3/GANP/THP3_conserved"/>
</dbReference>
<dbReference type="Gene3D" id="6.10.250.2880">
    <property type="match status" value="1"/>
</dbReference>
<feature type="compositionally biased region" description="Low complexity" evidence="2">
    <location>
        <begin position="1626"/>
        <end position="1641"/>
    </location>
</feature>